<sequence>MSLWSERILGEFPPDLARFWIAADPDDVLLDEHILSELRGRGFEVLPFEDAIAFRVDYEARWRRAWDQGEPGPAPGSAKALVLHPKSSGPGDLPWDYVRQARLVRLSLANLFPLLSYGVVHRLGAEYREALFEAHAKHASQSPDQSWGGAATKDFILTHIFQLGPHLISDNVDLWRELLRLHYRRCPPRQRRRCCTRSRAFWPCGAVPSMRRWRFSCSTGWQWISGYRSASMSPGSRPAAI</sequence>
<gene>
    <name evidence="1" type="ORF">CKO40_16725</name>
</gene>
<dbReference type="EMBL" id="NRSJ01000035">
    <property type="protein sequence ID" value="MBK1706147.1"/>
    <property type="molecule type" value="Genomic_DNA"/>
</dbReference>
<name>A0AAJ0XBP5_9GAMM</name>
<keyword evidence="2" id="KW-1185">Reference proteome</keyword>
<dbReference type="AlphaFoldDB" id="A0AAJ0XBP5"/>
<proteinExistence type="predicted"/>
<accession>A0AAJ0XBP5</accession>
<protein>
    <submittedName>
        <fullName evidence="1">Uncharacterized protein</fullName>
    </submittedName>
</protein>
<dbReference type="RefSeq" id="WP_200347600.1">
    <property type="nucleotide sequence ID" value="NZ_NRSJ01000035.1"/>
</dbReference>
<evidence type="ECO:0000313" key="1">
    <source>
        <dbReference type="EMBL" id="MBK1706147.1"/>
    </source>
</evidence>
<dbReference type="Proteomes" id="UP001296776">
    <property type="component" value="Unassembled WGS sequence"/>
</dbReference>
<reference evidence="1" key="1">
    <citation type="submission" date="2017-08" db="EMBL/GenBank/DDBJ databases">
        <authorList>
            <person name="Imhoff J.F."/>
            <person name="Rahn T."/>
            <person name="Kuenzel S."/>
            <person name="Neulinger S.C."/>
        </authorList>
    </citation>
    <scope>NUCLEOTIDE SEQUENCE</scope>
    <source>
        <strain evidence="1">DSM 11080</strain>
    </source>
</reference>
<reference evidence="1" key="2">
    <citation type="journal article" date="2020" name="Microorganisms">
        <title>Osmotic Adaptation and Compatible Solute Biosynthesis of Phototrophic Bacteria as Revealed from Genome Analyses.</title>
        <authorList>
            <person name="Imhoff J.F."/>
            <person name="Rahn T."/>
            <person name="Kunzel S."/>
            <person name="Keller A."/>
            <person name="Neulinger S.C."/>
        </authorList>
    </citation>
    <scope>NUCLEOTIDE SEQUENCE</scope>
    <source>
        <strain evidence="1">DSM 11080</strain>
    </source>
</reference>
<organism evidence="1 2">
    <name type="scientific">Halochromatium glycolicum</name>
    <dbReference type="NCBI Taxonomy" id="85075"/>
    <lineage>
        <taxon>Bacteria</taxon>
        <taxon>Pseudomonadati</taxon>
        <taxon>Pseudomonadota</taxon>
        <taxon>Gammaproteobacteria</taxon>
        <taxon>Chromatiales</taxon>
        <taxon>Chromatiaceae</taxon>
        <taxon>Halochromatium</taxon>
    </lineage>
</organism>
<evidence type="ECO:0000313" key="2">
    <source>
        <dbReference type="Proteomes" id="UP001296776"/>
    </source>
</evidence>
<comment type="caution">
    <text evidence="1">The sequence shown here is derived from an EMBL/GenBank/DDBJ whole genome shotgun (WGS) entry which is preliminary data.</text>
</comment>